<evidence type="ECO:0000313" key="3">
    <source>
        <dbReference type="Proteomes" id="UP001432027"/>
    </source>
</evidence>
<name>A0AAV5SLA4_9BILA</name>
<feature type="region of interest" description="Disordered" evidence="1">
    <location>
        <begin position="67"/>
        <end position="99"/>
    </location>
</feature>
<protein>
    <submittedName>
        <fullName evidence="2">Uncharacterized protein</fullName>
    </submittedName>
</protein>
<dbReference type="Proteomes" id="UP001432027">
    <property type="component" value="Unassembled WGS sequence"/>
</dbReference>
<comment type="caution">
    <text evidence="2">The sequence shown here is derived from an EMBL/GenBank/DDBJ whole genome shotgun (WGS) entry which is preliminary data.</text>
</comment>
<gene>
    <name evidence="2" type="ORF">PENTCL1PPCAC_3064</name>
</gene>
<evidence type="ECO:0000313" key="2">
    <source>
        <dbReference type="EMBL" id="GMS80889.1"/>
    </source>
</evidence>
<feature type="compositionally biased region" description="Polar residues" evidence="1">
    <location>
        <begin position="68"/>
        <end position="88"/>
    </location>
</feature>
<sequence length="151" mass="15595">RPLKDGNATWSPEHKIGSGASQISVNPAVRGATKVEVTPIKMDPSKTIGPIVIMPGTARPKREASWNLGASKNSGSRPVFNLGTQGSKTNGGTTWTGGVNHSTNLQNGNTQIFGGVEQKVGSGTVHAGGQINIDNHGRSNHGVHVGASIPF</sequence>
<feature type="non-terminal residue" evidence="2">
    <location>
        <position position="1"/>
    </location>
</feature>
<dbReference type="AlphaFoldDB" id="A0AAV5SLA4"/>
<evidence type="ECO:0000256" key="1">
    <source>
        <dbReference type="SAM" id="MobiDB-lite"/>
    </source>
</evidence>
<organism evidence="2 3">
    <name type="scientific">Pristionchus entomophagus</name>
    <dbReference type="NCBI Taxonomy" id="358040"/>
    <lineage>
        <taxon>Eukaryota</taxon>
        <taxon>Metazoa</taxon>
        <taxon>Ecdysozoa</taxon>
        <taxon>Nematoda</taxon>
        <taxon>Chromadorea</taxon>
        <taxon>Rhabditida</taxon>
        <taxon>Rhabditina</taxon>
        <taxon>Diplogasteromorpha</taxon>
        <taxon>Diplogasteroidea</taxon>
        <taxon>Neodiplogasteridae</taxon>
        <taxon>Pristionchus</taxon>
    </lineage>
</organism>
<dbReference type="EMBL" id="BTSX01000001">
    <property type="protein sequence ID" value="GMS80889.1"/>
    <property type="molecule type" value="Genomic_DNA"/>
</dbReference>
<reference evidence="2" key="1">
    <citation type="submission" date="2023-10" db="EMBL/GenBank/DDBJ databases">
        <title>Genome assembly of Pristionchus species.</title>
        <authorList>
            <person name="Yoshida K."/>
            <person name="Sommer R.J."/>
        </authorList>
    </citation>
    <scope>NUCLEOTIDE SEQUENCE</scope>
    <source>
        <strain evidence="2">RS0144</strain>
    </source>
</reference>
<keyword evidence="3" id="KW-1185">Reference proteome</keyword>
<proteinExistence type="predicted"/>
<accession>A0AAV5SLA4</accession>